<proteinExistence type="predicted"/>
<accession>X6PFK6</accession>
<keyword evidence="2" id="KW-1185">Reference proteome</keyword>
<reference evidence="1 2" key="1">
    <citation type="journal article" date="2013" name="Curr. Biol.">
        <title>The Genome of the Foraminiferan Reticulomyxa filosa.</title>
        <authorList>
            <person name="Glockner G."/>
            <person name="Hulsmann N."/>
            <person name="Schleicher M."/>
            <person name="Noegel A.A."/>
            <person name="Eichinger L."/>
            <person name="Gallinger C."/>
            <person name="Pawlowski J."/>
            <person name="Sierra R."/>
            <person name="Euteneuer U."/>
            <person name="Pillet L."/>
            <person name="Moustafa A."/>
            <person name="Platzer M."/>
            <person name="Groth M."/>
            <person name="Szafranski K."/>
            <person name="Schliwa M."/>
        </authorList>
    </citation>
    <scope>NUCLEOTIDE SEQUENCE [LARGE SCALE GENOMIC DNA]</scope>
</reference>
<protein>
    <submittedName>
        <fullName evidence="1">Uncharacterized protein</fullName>
    </submittedName>
</protein>
<comment type="caution">
    <text evidence="1">The sequence shown here is derived from an EMBL/GenBank/DDBJ whole genome shotgun (WGS) entry which is preliminary data.</text>
</comment>
<dbReference type="AlphaFoldDB" id="X6PFK6"/>
<gene>
    <name evidence="1" type="ORF">RFI_00065</name>
</gene>
<dbReference type="EMBL" id="ASPP01000075">
    <property type="protein sequence ID" value="ETO36996.1"/>
    <property type="molecule type" value="Genomic_DNA"/>
</dbReference>
<evidence type="ECO:0000313" key="2">
    <source>
        <dbReference type="Proteomes" id="UP000023152"/>
    </source>
</evidence>
<organism evidence="1 2">
    <name type="scientific">Reticulomyxa filosa</name>
    <dbReference type="NCBI Taxonomy" id="46433"/>
    <lineage>
        <taxon>Eukaryota</taxon>
        <taxon>Sar</taxon>
        <taxon>Rhizaria</taxon>
        <taxon>Retaria</taxon>
        <taxon>Foraminifera</taxon>
        <taxon>Monothalamids</taxon>
        <taxon>Reticulomyxidae</taxon>
        <taxon>Reticulomyxa</taxon>
    </lineage>
</organism>
<dbReference type="OrthoDB" id="9990006at2759"/>
<evidence type="ECO:0000313" key="1">
    <source>
        <dbReference type="EMBL" id="ETO36996.1"/>
    </source>
</evidence>
<name>X6PFK6_RETFI</name>
<sequence length="643" mass="76193">MKKNKTWKDYKIAFDYQHRTIMLLDETTLRVKSLQVGNPKKKSLELNVDIQWQNYFSTDDLTHTMWCDIILNKSWHFRTFDWTDCMLLSNSCSVNKSLLVYRPNILLHLCPQRFNSFSVIWNGEGGKFQFHREPLNPYSITLKQALQQLKQKLQVLRKFKHGMEKIIYFDCIFDRCVPPIPPNINENVLLHDIYKHIRNYPNIPVYWEITYYCMVPYEYTIPVQIDTPLASAFGEGKTVSTKKEKFNPLLFENDFDRIKAIEDKLYLLQTSTNNQLKELLHEIIKNGYLTDLISTKVLRTGKDVIKQNINYNKKNPDKLILNDKILTILKELKILYHNNIHKQMGYPLQLYHICAIVLYCSKSCNTGFSSDQINFKHDRWTCLDMYLHAAITILHNYERREESNIDLYSGLKQVRLEDITKIEAGYFVSHVSTSDDLQVAKMYRSDRGCILHFHPSMRRAFGIKSCDVSWISEYKHEREILFARSITCYNSVKDGHKGIALWNAKIESEDEDTQMILLTWTEYDEYLQQTMEISAIWGHCIDLNLIYVLAKHNQDDINEIHEYLSDFCTWKEQKYNDKKYEEKMKEFVKLRCCNDNINLFWLFLFEKVSRGEQVAFECAIVDTVIYGLPFVEKDKATWKKSEK</sequence>
<dbReference type="Proteomes" id="UP000023152">
    <property type="component" value="Unassembled WGS sequence"/>
</dbReference>